<dbReference type="InterPro" id="IPR011990">
    <property type="entry name" value="TPR-like_helical_dom_sf"/>
</dbReference>
<keyword evidence="4" id="KW-0472">Membrane</keyword>
<dbReference type="EMBL" id="RWIS01000003">
    <property type="protein sequence ID" value="RSK35527.1"/>
    <property type="molecule type" value="Genomic_DNA"/>
</dbReference>
<keyword evidence="9" id="KW-1185">Reference proteome</keyword>
<dbReference type="AlphaFoldDB" id="A0A428JQ83"/>
<protein>
    <submittedName>
        <fullName evidence="8">RagB/SusD family nutrient uptake outer membrane protein</fullName>
    </submittedName>
</protein>
<dbReference type="OrthoDB" id="9792139at2"/>
<evidence type="ECO:0000256" key="5">
    <source>
        <dbReference type="ARBA" id="ARBA00023237"/>
    </source>
</evidence>
<dbReference type="Pfam" id="PF14322">
    <property type="entry name" value="SusD-like_3"/>
    <property type="match status" value="1"/>
</dbReference>
<dbReference type="PROSITE" id="PS51257">
    <property type="entry name" value="PROKAR_LIPOPROTEIN"/>
    <property type="match status" value="1"/>
</dbReference>
<proteinExistence type="inferred from homology"/>
<dbReference type="CDD" id="cd08977">
    <property type="entry name" value="SusD"/>
    <property type="match status" value="1"/>
</dbReference>
<evidence type="ECO:0000256" key="4">
    <source>
        <dbReference type="ARBA" id="ARBA00023136"/>
    </source>
</evidence>
<keyword evidence="5" id="KW-0998">Cell outer membrane</keyword>
<feature type="domain" description="SusD-like N-terminal" evidence="7">
    <location>
        <begin position="67"/>
        <end position="236"/>
    </location>
</feature>
<comment type="subcellular location">
    <subcellularLocation>
        <location evidence="1">Cell outer membrane</location>
    </subcellularLocation>
</comment>
<dbReference type="SUPFAM" id="SSF48452">
    <property type="entry name" value="TPR-like"/>
    <property type="match status" value="1"/>
</dbReference>
<evidence type="ECO:0000256" key="3">
    <source>
        <dbReference type="ARBA" id="ARBA00022729"/>
    </source>
</evidence>
<dbReference type="Proteomes" id="UP000280066">
    <property type="component" value="Unassembled WGS sequence"/>
</dbReference>
<evidence type="ECO:0000256" key="1">
    <source>
        <dbReference type="ARBA" id="ARBA00004442"/>
    </source>
</evidence>
<feature type="domain" description="RagB/SusD" evidence="6">
    <location>
        <begin position="350"/>
        <end position="436"/>
    </location>
</feature>
<comment type="caution">
    <text evidence="8">The sequence shown here is derived from an EMBL/GenBank/DDBJ whole genome shotgun (WGS) entry which is preliminary data.</text>
</comment>
<sequence length="468" mass="50771">MNFPSVRHLLAASILLASLGLTSCEKPLEVTPRASLDSTDGLQTRQDAEAALRGCYDALQSANYLGLRYQLFADLGSDNARHTGTFPTFAQIAQNQILPDNTELSAMWNAIYSGINRCNYVIEQVQKIDDPAFNKASVTAEAQALRAFNYMNLLGYWGGTPAGYGYPDGLGVPLRLEATTSINGEQIKPKARATEAEVNAAIRADLTAAAANIAAQGTKARLSKGAILALRARFELRLRNYADAADFAAQAIAALPAVTLEGEYNNIFAQKFSNESIWELPFDAVDSNSLAFFWFPAANGGRNEVDPATGLGPAHEAGDKRLNVNVVTAATAQLPSYPSGTTRKYFRVAAGDDQPILMRLGEVILTRAEALAQTGNLATALTLVNQIRTRAGLPVLATTLTQAQLITAILRERRIELANEGIRWFDLRRTNTVQATLPAVTQTFRNLWPIPIREIQTTSNLVVQNPSY</sequence>
<dbReference type="Gene3D" id="1.25.40.390">
    <property type="match status" value="1"/>
</dbReference>
<accession>A0A428JQ83</accession>
<dbReference type="InterPro" id="IPR012944">
    <property type="entry name" value="SusD_RagB_dom"/>
</dbReference>
<comment type="similarity">
    <text evidence="2">Belongs to the SusD family.</text>
</comment>
<dbReference type="GO" id="GO:0009279">
    <property type="term" value="C:cell outer membrane"/>
    <property type="evidence" value="ECO:0007669"/>
    <property type="project" value="UniProtKB-SubCell"/>
</dbReference>
<reference evidence="8 9" key="1">
    <citation type="submission" date="2018-12" db="EMBL/GenBank/DDBJ databases">
        <authorList>
            <person name="Feng G."/>
            <person name="Zhu H."/>
        </authorList>
    </citation>
    <scope>NUCLEOTIDE SEQUENCE [LARGE SCALE GENOMIC DNA]</scope>
    <source>
        <strain evidence="8 9">9PBR-2</strain>
    </source>
</reference>
<keyword evidence="3" id="KW-0732">Signal</keyword>
<gene>
    <name evidence="8" type="ORF">EI290_07460</name>
</gene>
<name>A0A428JQ83_9BACT</name>
<evidence type="ECO:0000259" key="7">
    <source>
        <dbReference type="Pfam" id="PF14322"/>
    </source>
</evidence>
<dbReference type="InterPro" id="IPR033985">
    <property type="entry name" value="SusD-like_N"/>
</dbReference>
<evidence type="ECO:0000259" key="6">
    <source>
        <dbReference type="Pfam" id="PF07980"/>
    </source>
</evidence>
<evidence type="ECO:0000256" key="2">
    <source>
        <dbReference type="ARBA" id="ARBA00006275"/>
    </source>
</evidence>
<organism evidence="8 9">
    <name type="scientific">Hymenobacter metallilatus</name>
    <dbReference type="NCBI Taxonomy" id="2493666"/>
    <lineage>
        <taxon>Bacteria</taxon>
        <taxon>Pseudomonadati</taxon>
        <taxon>Bacteroidota</taxon>
        <taxon>Cytophagia</taxon>
        <taxon>Cytophagales</taxon>
        <taxon>Hymenobacteraceae</taxon>
        <taxon>Hymenobacter</taxon>
    </lineage>
</organism>
<evidence type="ECO:0000313" key="9">
    <source>
        <dbReference type="Proteomes" id="UP000280066"/>
    </source>
</evidence>
<dbReference type="Pfam" id="PF07980">
    <property type="entry name" value="SusD_RagB"/>
    <property type="match status" value="1"/>
</dbReference>
<evidence type="ECO:0000313" key="8">
    <source>
        <dbReference type="EMBL" id="RSK35527.1"/>
    </source>
</evidence>